<evidence type="ECO:0000256" key="2">
    <source>
        <dbReference type="SAM" id="Phobius"/>
    </source>
</evidence>
<keyword evidence="2" id="KW-0472">Membrane</keyword>
<dbReference type="Pfam" id="PF08666">
    <property type="entry name" value="SAF"/>
    <property type="match status" value="1"/>
</dbReference>
<keyword evidence="2" id="KW-1133">Transmembrane helix</keyword>
<sequence length="244" mass="26192">MNPRQRRGVLLMIIAGIIAIAVFFTTLSYINSARAQWGETGTVLQLTTDVPANQRLDPSQVVEVSVPQQFIEESFILNPEDLSGMIAAGDLTAGSYMQRGMVIPQPDLDRGEREIAIMIDVETGVAGQVVPRSRVDIYATYAGDGDQRPSCATRVLTDVEVLQVGVSREEVDGQTGEVGEALPVTFRLSQADTLRLIYAEAFAQNTRLGLISAAGAGEPSNVQYCGEDNEDSESTEPQGGGAQQ</sequence>
<evidence type="ECO:0000259" key="3">
    <source>
        <dbReference type="SMART" id="SM00858"/>
    </source>
</evidence>
<feature type="domain" description="SAF" evidence="3">
    <location>
        <begin position="41"/>
        <end position="103"/>
    </location>
</feature>
<comment type="caution">
    <text evidence="4">The sequence shown here is derived from an EMBL/GenBank/DDBJ whole genome shotgun (WGS) entry which is preliminary data.</text>
</comment>
<dbReference type="Proteomes" id="UP000237846">
    <property type="component" value="Unassembled WGS sequence"/>
</dbReference>
<feature type="region of interest" description="Disordered" evidence="1">
    <location>
        <begin position="219"/>
        <end position="244"/>
    </location>
</feature>
<evidence type="ECO:0000256" key="1">
    <source>
        <dbReference type="SAM" id="MobiDB-lite"/>
    </source>
</evidence>
<dbReference type="NCBIfam" id="TIGR03177">
    <property type="entry name" value="pilus_cpaB"/>
    <property type="match status" value="1"/>
</dbReference>
<dbReference type="Pfam" id="PF16976">
    <property type="entry name" value="RcpC"/>
    <property type="match status" value="1"/>
</dbReference>
<keyword evidence="5" id="KW-1185">Reference proteome</keyword>
<protein>
    <submittedName>
        <fullName evidence="4">Pilus assembly protein CpaB</fullName>
    </submittedName>
</protein>
<keyword evidence="2" id="KW-0812">Transmembrane</keyword>
<name>A0A2T0PVD6_9ACTN</name>
<organism evidence="4 5">
    <name type="scientific">Allonocardiopsis opalescens</name>
    <dbReference type="NCBI Taxonomy" id="1144618"/>
    <lineage>
        <taxon>Bacteria</taxon>
        <taxon>Bacillati</taxon>
        <taxon>Actinomycetota</taxon>
        <taxon>Actinomycetes</taxon>
        <taxon>Streptosporangiales</taxon>
        <taxon>Allonocardiopsis</taxon>
    </lineage>
</organism>
<dbReference type="InterPro" id="IPR031571">
    <property type="entry name" value="RcpC_dom"/>
</dbReference>
<dbReference type="AlphaFoldDB" id="A0A2T0PVD6"/>
<accession>A0A2T0PVD6</accession>
<reference evidence="4 5" key="1">
    <citation type="submission" date="2018-03" db="EMBL/GenBank/DDBJ databases">
        <title>Genomic Encyclopedia of Archaeal and Bacterial Type Strains, Phase II (KMG-II): from individual species to whole genera.</title>
        <authorList>
            <person name="Goeker M."/>
        </authorList>
    </citation>
    <scope>NUCLEOTIDE SEQUENCE [LARGE SCALE GENOMIC DNA]</scope>
    <source>
        <strain evidence="4 5">DSM 45601</strain>
    </source>
</reference>
<evidence type="ECO:0000313" key="4">
    <source>
        <dbReference type="EMBL" id="PRX95493.1"/>
    </source>
</evidence>
<dbReference type="CDD" id="cd11614">
    <property type="entry name" value="SAF_CpaB_FlgA_like"/>
    <property type="match status" value="1"/>
</dbReference>
<gene>
    <name evidence="4" type="ORF">CLV72_109102</name>
</gene>
<dbReference type="EMBL" id="PVZC01000009">
    <property type="protein sequence ID" value="PRX95493.1"/>
    <property type="molecule type" value="Genomic_DNA"/>
</dbReference>
<evidence type="ECO:0000313" key="5">
    <source>
        <dbReference type="Proteomes" id="UP000237846"/>
    </source>
</evidence>
<dbReference type="SMART" id="SM00858">
    <property type="entry name" value="SAF"/>
    <property type="match status" value="1"/>
</dbReference>
<dbReference type="InterPro" id="IPR013974">
    <property type="entry name" value="SAF"/>
</dbReference>
<proteinExistence type="predicted"/>
<dbReference type="InterPro" id="IPR017592">
    <property type="entry name" value="Pilus_assmbl_Flp-typ_CpaB"/>
</dbReference>
<feature type="transmembrane region" description="Helical" evidence="2">
    <location>
        <begin position="9"/>
        <end position="30"/>
    </location>
</feature>